<evidence type="ECO:0000313" key="9">
    <source>
        <dbReference type="EMBL" id="KAL1504525.1"/>
    </source>
</evidence>
<organism evidence="9 10">
    <name type="scientific">Prymnesium parvum</name>
    <name type="common">Toxic golden alga</name>
    <dbReference type="NCBI Taxonomy" id="97485"/>
    <lineage>
        <taxon>Eukaryota</taxon>
        <taxon>Haptista</taxon>
        <taxon>Haptophyta</taxon>
        <taxon>Prymnesiophyceae</taxon>
        <taxon>Prymnesiales</taxon>
        <taxon>Prymnesiaceae</taxon>
        <taxon>Prymnesium</taxon>
    </lineage>
</organism>
<dbReference type="PANTHER" id="PTHR33281:SF20">
    <property type="match status" value="1"/>
</dbReference>
<keyword evidence="3 8" id="KW-0812">Transmembrane</keyword>
<keyword evidence="2" id="KW-0813">Transport</keyword>
<feature type="transmembrane region" description="Helical" evidence="8">
    <location>
        <begin position="359"/>
        <end position="378"/>
    </location>
</feature>
<gene>
    <name evidence="9" type="ORF">AB1Y20_010927</name>
</gene>
<comment type="subcellular location">
    <subcellularLocation>
        <location evidence="1">Membrane</location>
        <topology evidence="1">Multi-pass membrane protein</topology>
    </subcellularLocation>
</comment>
<feature type="transmembrane region" description="Helical" evidence="8">
    <location>
        <begin position="331"/>
        <end position="352"/>
    </location>
</feature>
<dbReference type="PANTHER" id="PTHR33281">
    <property type="entry name" value="UPF0187 PROTEIN YNEE"/>
    <property type="match status" value="1"/>
</dbReference>
<evidence type="ECO:0000256" key="8">
    <source>
        <dbReference type="SAM" id="Phobius"/>
    </source>
</evidence>
<sequence>MLWYRKSWLGGAILCRCIGSTLPEVVLPATISALIAVVVEVFAPPGLAESVFIHPYPFQVYSYIVAFALVFRTNVANSRYWEARSQVGAMGSRWGDSVSLALSFEEAAIRQRRAAAAAAAAAEACGEGKGEGKDEGKEEGKEEARKAAVAGVAEVYGRDVRRAQAELLHLYSLMHAVALQYLRRDNELRNLCDESESALDGTVFLDGTEEEAREVRVGDARPSGGGCLHRMWRVGRSDEDMRRMHERRCRELPLPVLGGVSEETLSALETCDERVGYVFSMLLTLINARRLSGNMLADPPLFARIQQALSDGMLGFAQARKIEDTPFPFPYAQILSFMLYAFAFTFPLLAAAKVGDSGLTKMVSPLLTFLVVLCYFGLHEVARILEDPFLFPPNDLPTVGLQMDFNSRLLAAWEGCHFPTRMCDSSPAERLLSLRYDCELAHRTHTSVASRWHRPAPPPAGAPRQSGVWSRSRAVPNKFWNNSSMHLRRAPATSTRLRLTPHRHSHKHCHHTSTTSSTRLRLILPQALPPHLHHLLHTPPPHTRASEHYYTPHLHSHKHCHHTSTTSSTRLRLILVRVQHYYTPHRHSHKHYHHTSTTSSTRLGLILVRV</sequence>
<feature type="region of interest" description="Disordered" evidence="7">
    <location>
        <begin position="449"/>
        <end position="468"/>
    </location>
</feature>
<name>A0AB34IR39_PRYPA</name>
<keyword evidence="6 8" id="KW-0472">Membrane</keyword>
<dbReference type="GO" id="GO:0005254">
    <property type="term" value="F:chloride channel activity"/>
    <property type="evidence" value="ECO:0007669"/>
    <property type="project" value="InterPro"/>
</dbReference>
<dbReference type="Proteomes" id="UP001515480">
    <property type="component" value="Unassembled WGS sequence"/>
</dbReference>
<protein>
    <recommendedName>
        <fullName evidence="11">Bestrophin homolog</fullName>
    </recommendedName>
</protein>
<keyword evidence="5" id="KW-0406">Ion transport</keyword>
<keyword evidence="4 8" id="KW-1133">Transmembrane helix</keyword>
<keyword evidence="10" id="KW-1185">Reference proteome</keyword>
<dbReference type="GO" id="GO:0016020">
    <property type="term" value="C:membrane"/>
    <property type="evidence" value="ECO:0007669"/>
    <property type="project" value="UniProtKB-SubCell"/>
</dbReference>
<evidence type="ECO:0000256" key="3">
    <source>
        <dbReference type="ARBA" id="ARBA00022692"/>
    </source>
</evidence>
<dbReference type="Pfam" id="PF25539">
    <property type="entry name" value="Bestrophin_2"/>
    <property type="match status" value="2"/>
</dbReference>
<dbReference type="InterPro" id="IPR044669">
    <property type="entry name" value="YneE/VCCN1/2-like"/>
</dbReference>
<evidence type="ECO:0000256" key="4">
    <source>
        <dbReference type="ARBA" id="ARBA00022989"/>
    </source>
</evidence>
<evidence type="ECO:0000256" key="2">
    <source>
        <dbReference type="ARBA" id="ARBA00022448"/>
    </source>
</evidence>
<reference evidence="9 10" key="1">
    <citation type="journal article" date="2024" name="Science">
        <title>Giant polyketide synthase enzymes in the biosynthesis of giant marine polyether toxins.</title>
        <authorList>
            <person name="Fallon T.R."/>
            <person name="Shende V.V."/>
            <person name="Wierzbicki I.H."/>
            <person name="Pendleton A.L."/>
            <person name="Watervoot N.F."/>
            <person name="Auber R.P."/>
            <person name="Gonzalez D.J."/>
            <person name="Wisecaver J.H."/>
            <person name="Moore B.S."/>
        </authorList>
    </citation>
    <scope>NUCLEOTIDE SEQUENCE [LARGE SCALE GENOMIC DNA]</scope>
    <source>
        <strain evidence="9 10">12B1</strain>
    </source>
</reference>
<evidence type="ECO:0000256" key="6">
    <source>
        <dbReference type="ARBA" id="ARBA00023136"/>
    </source>
</evidence>
<evidence type="ECO:0008006" key="11">
    <source>
        <dbReference type="Google" id="ProtNLM"/>
    </source>
</evidence>
<dbReference type="EMBL" id="JBGBPQ010000020">
    <property type="protein sequence ID" value="KAL1504525.1"/>
    <property type="molecule type" value="Genomic_DNA"/>
</dbReference>
<evidence type="ECO:0000313" key="10">
    <source>
        <dbReference type="Proteomes" id="UP001515480"/>
    </source>
</evidence>
<accession>A0AB34IR39</accession>
<proteinExistence type="predicted"/>
<evidence type="ECO:0000256" key="5">
    <source>
        <dbReference type="ARBA" id="ARBA00023065"/>
    </source>
</evidence>
<dbReference type="AlphaFoldDB" id="A0AB34IR39"/>
<evidence type="ECO:0000256" key="7">
    <source>
        <dbReference type="SAM" id="MobiDB-lite"/>
    </source>
</evidence>
<evidence type="ECO:0000256" key="1">
    <source>
        <dbReference type="ARBA" id="ARBA00004141"/>
    </source>
</evidence>
<comment type="caution">
    <text evidence="9">The sequence shown here is derived from an EMBL/GenBank/DDBJ whole genome shotgun (WGS) entry which is preliminary data.</text>
</comment>